<dbReference type="EMBL" id="JAGPXD010000001">
    <property type="protein sequence ID" value="KAH7376311.1"/>
    <property type="molecule type" value="Genomic_DNA"/>
</dbReference>
<dbReference type="Pfam" id="PF22891">
    <property type="entry name" value="KH_PNO1_2nd"/>
    <property type="match status" value="1"/>
</dbReference>
<sequence length="259" mass="29098">MPAPTAKKVEADFNTDPAIPLPEPGQDEELLLDAPDLPDDPDMILQRVEDDHSAEMIVDEEDRPRFAPGNDVNVSSSKSDTRRIPISTHRFTPLKNAWVSVYTPLVQHLKLQVRMNPHRRLVELRTSQHTTEDGALQRGEDFIRAFNLGFEVDDAIALLRMDDIYIETFEIKDVRQVMGKDAQSRAIGRIAGKDGKTKFAIENASRTRLSVNDSKISILGNFQSIKLARSSIVSLILGKPPSKVYGNLRTVAARQKERF</sequence>
<dbReference type="GO" id="GO:0005730">
    <property type="term" value="C:nucleolus"/>
    <property type="evidence" value="ECO:0007669"/>
    <property type="project" value="UniProtKB-SubCell"/>
</dbReference>
<dbReference type="Gene3D" id="3.30.1370.10">
    <property type="entry name" value="K Homology domain, type 1"/>
    <property type="match status" value="1"/>
</dbReference>
<dbReference type="SMART" id="SM00322">
    <property type="entry name" value="KH"/>
    <property type="match status" value="1"/>
</dbReference>
<proteinExistence type="inferred from homology"/>
<dbReference type="SUPFAM" id="SSF54791">
    <property type="entry name" value="Eukaryotic type KH-domain (KH-domain type I)"/>
    <property type="match status" value="1"/>
</dbReference>
<dbReference type="InterPro" id="IPR055212">
    <property type="entry name" value="KH-I_PNO1_first"/>
</dbReference>
<dbReference type="PANTHER" id="PTHR12826">
    <property type="entry name" value="RIBONUCLEASE Y"/>
    <property type="match status" value="1"/>
</dbReference>
<evidence type="ECO:0000256" key="8">
    <source>
        <dbReference type="ARBA" id="ARBA00071744"/>
    </source>
</evidence>
<comment type="similarity">
    <text evidence="2">Belongs to the PNO1 family.</text>
</comment>
<comment type="caution">
    <text evidence="11">The sequence shown here is derived from an EMBL/GenBank/DDBJ whole genome shotgun (WGS) entry which is preliminary data.</text>
</comment>
<evidence type="ECO:0000256" key="3">
    <source>
        <dbReference type="ARBA" id="ARBA00011420"/>
    </source>
</evidence>
<dbReference type="InterPro" id="IPR055211">
    <property type="entry name" value="KH_PNO1_2nd"/>
</dbReference>
<evidence type="ECO:0000256" key="9">
    <source>
        <dbReference type="SAM" id="MobiDB-lite"/>
    </source>
</evidence>
<gene>
    <name evidence="11" type="ORF">B0T11DRAFT_293829</name>
</gene>
<dbReference type="Proteomes" id="UP000813385">
    <property type="component" value="Unassembled WGS sequence"/>
</dbReference>
<dbReference type="OrthoDB" id="1932641at2759"/>
<dbReference type="InterPro" id="IPR004087">
    <property type="entry name" value="KH_dom"/>
</dbReference>
<evidence type="ECO:0000313" key="12">
    <source>
        <dbReference type="Proteomes" id="UP000813385"/>
    </source>
</evidence>
<evidence type="ECO:0000313" key="11">
    <source>
        <dbReference type="EMBL" id="KAH7376311.1"/>
    </source>
</evidence>
<name>A0A8K0TUG3_9PEZI</name>
<comment type="subcellular location">
    <subcellularLocation>
        <location evidence="1">Nucleus</location>
        <location evidence="1">Nucleolus</location>
    </subcellularLocation>
</comment>
<evidence type="ECO:0000256" key="7">
    <source>
        <dbReference type="ARBA" id="ARBA00025554"/>
    </source>
</evidence>
<evidence type="ECO:0000256" key="5">
    <source>
        <dbReference type="ARBA" id="ARBA00022884"/>
    </source>
</evidence>
<organism evidence="11 12">
    <name type="scientific">Plectosphaerella cucumerina</name>
    <dbReference type="NCBI Taxonomy" id="40658"/>
    <lineage>
        <taxon>Eukaryota</taxon>
        <taxon>Fungi</taxon>
        <taxon>Dikarya</taxon>
        <taxon>Ascomycota</taxon>
        <taxon>Pezizomycotina</taxon>
        <taxon>Sordariomycetes</taxon>
        <taxon>Hypocreomycetidae</taxon>
        <taxon>Glomerellales</taxon>
        <taxon>Plectosphaerellaceae</taxon>
        <taxon>Plectosphaerella</taxon>
    </lineage>
</organism>
<feature type="domain" description="K Homology" evidence="10">
    <location>
        <begin position="172"/>
        <end position="237"/>
    </location>
</feature>
<dbReference type="AlphaFoldDB" id="A0A8K0TUG3"/>
<evidence type="ECO:0000256" key="1">
    <source>
        <dbReference type="ARBA" id="ARBA00004604"/>
    </source>
</evidence>
<dbReference type="CDD" id="cd22392">
    <property type="entry name" value="KH-I_PNO1_rpt2"/>
    <property type="match status" value="1"/>
</dbReference>
<keyword evidence="6" id="KW-0539">Nucleus</keyword>
<dbReference type="PANTHER" id="PTHR12826:SF13">
    <property type="entry name" value="RNA-BINDING PROTEIN PNO1"/>
    <property type="match status" value="1"/>
</dbReference>
<reference evidence="11" key="1">
    <citation type="journal article" date="2021" name="Nat. Commun.">
        <title>Genetic determinants of endophytism in the Arabidopsis root mycobiome.</title>
        <authorList>
            <person name="Mesny F."/>
            <person name="Miyauchi S."/>
            <person name="Thiergart T."/>
            <person name="Pickel B."/>
            <person name="Atanasova L."/>
            <person name="Karlsson M."/>
            <person name="Huettel B."/>
            <person name="Barry K.W."/>
            <person name="Haridas S."/>
            <person name="Chen C."/>
            <person name="Bauer D."/>
            <person name="Andreopoulos W."/>
            <person name="Pangilinan J."/>
            <person name="LaButti K."/>
            <person name="Riley R."/>
            <person name="Lipzen A."/>
            <person name="Clum A."/>
            <person name="Drula E."/>
            <person name="Henrissat B."/>
            <person name="Kohler A."/>
            <person name="Grigoriev I.V."/>
            <person name="Martin F.M."/>
            <person name="Hacquard S."/>
        </authorList>
    </citation>
    <scope>NUCLEOTIDE SEQUENCE</scope>
    <source>
        <strain evidence="11">MPI-CAGE-AT-0016</strain>
    </source>
</reference>
<dbReference type="InterPro" id="IPR036612">
    <property type="entry name" value="KH_dom_type_1_sf"/>
</dbReference>
<evidence type="ECO:0000256" key="6">
    <source>
        <dbReference type="ARBA" id="ARBA00023242"/>
    </source>
</evidence>
<evidence type="ECO:0000256" key="2">
    <source>
        <dbReference type="ARBA" id="ARBA00007515"/>
    </source>
</evidence>
<protein>
    <recommendedName>
        <fullName evidence="4">Pre-rRNA-processing protein PNO1</fullName>
    </recommendedName>
    <alternativeName>
        <fullName evidence="8">Pre-rRNA-processing protein pno1</fullName>
    </alternativeName>
</protein>
<evidence type="ECO:0000256" key="4">
    <source>
        <dbReference type="ARBA" id="ARBA00016042"/>
    </source>
</evidence>
<evidence type="ECO:0000259" key="10">
    <source>
        <dbReference type="SMART" id="SM00322"/>
    </source>
</evidence>
<dbReference type="FunFam" id="3.30.1370.10:FF:000009">
    <property type="entry name" value="RNA-binding protein PNO1"/>
    <property type="match status" value="1"/>
</dbReference>
<keyword evidence="12" id="KW-1185">Reference proteome</keyword>
<accession>A0A8K0TUG3</accession>
<dbReference type="GO" id="GO:0003723">
    <property type="term" value="F:RNA binding"/>
    <property type="evidence" value="ECO:0007669"/>
    <property type="project" value="UniProtKB-KW"/>
</dbReference>
<comment type="function">
    <text evidence="7">Required for small ribosomal subunit (SSU) synthesis. Has a role in the processing of early nucleolar and late cytoplasmic pre-RNA species.</text>
</comment>
<feature type="region of interest" description="Disordered" evidence="9">
    <location>
        <begin position="1"/>
        <end position="27"/>
    </location>
</feature>
<comment type="subunit">
    <text evidence="3">Component of the small ribosomal subunit, ribosomal RNA processing complex (SSU RRP complex).</text>
</comment>
<keyword evidence="5" id="KW-0694">RNA-binding</keyword>
<dbReference type="CDD" id="cd22391">
    <property type="entry name" value="KH-I_PNO1_rpt1"/>
    <property type="match status" value="1"/>
</dbReference>